<evidence type="ECO:0000256" key="1">
    <source>
        <dbReference type="SAM" id="SignalP"/>
    </source>
</evidence>
<reference evidence="3" key="1">
    <citation type="submission" date="2022-11" db="UniProtKB">
        <authorList>
            <consortium name="WormBaseParasite"/>
        </authorList>
    </citation>
    <scope>IDENTIFICATION</scope>
</reference>
<keyword evidence="1" id="KW-0732">Signal</keyword>
<proteinExistence type="predicted"/>
<evidence type="ECO:0000313" key="2">
    <source>
        <dbReference type="Proteomes" id="UP000887572"/>
    </source>
</evidence>
<organism evidence="2 3">
    <name type="scientific">Globodera rostochiensis</name>
    <name type="common">Golden nematode worm</name>
    <name type="synonym">Heterodera rostochiensis</name>
    <dbReference type="NCBI Taxonomy" id="31243"/>
    <lineage>
        <taxon>Eukaryota</taxon>
        <taxon>Metazoa</taxon>
        <taxon>Ecdysozoa</taxon>
        <taxon>Nematoda</taxon>
        <taxon>Chromadorea</taxon>
        <taxon>Rhabditida</taxon>
        <taxon>Tylenchina</taxon>
        <taxon>Tylenchomorpha</taxon>
        <taxon>Tylenchoidea</taxon>
        <taxon>Heteroderidae</taxon>
        <taxon>Heteroderinae</taxon>
        <taxon>Globodera</taxon>
    </lineage>
</organism>
<feature type="chain" id="PRO_5037710713" evidence="1">
    <location>
        <begin position="24"/>
        <end position="216"/>
    </location>
</feature>
<evidence type="ECO:0000313" key="3">
    <source>
        <dbReference type="WBParaSite" id="Gr19_v10_g16799.t1"/>
    </source>
</evidence>
<keyword evidence="2" id="KW-1185">Reference proteome</keyword>
<dbReference type="PANTHER" id="PTHR34401:SF3">
    <property type="entry name" value="DB DOMAIN-CONTAINING PROTEIN"/>
    <property type="match status" value="1"/>
</dbReference>
<accession>A0A914HHY3</accession>
<sequence>MYSSSIVLLVAIILVVGQRAVDAQTVKQCLCSDIAPCTNKYMNTWKTCMNQCKSHLSAVSGDVNKLAGCLDSNQAILQSSIRCTQAQGDESCAKSAGAVKQVPKRYPETLEIATMSEINRMINNMGVEGEMKELVSAGRKMFGCTRKCMSSKAGNCEKTLKCGLEYPPDNVAVQKVKQCAINSGLNTANAKALCLCASKAGVKNLTPAVCAKVKIT</sequence>
<feature type="signal peptide" evidence="1">
    <location>
        <begin position="1"/>
        <end position="23"/>
    </location>
</feature>
<dbReference type="Proteomes" id="UP000887572">
    <property type="component" value="Unplaced"/>
</dbReference>
<name>A0A914HHY3_GLORO</name>
<dbReference type="WBParaSite" id="Gr19_v10_g16799.t1">
    <property type="protein sequence ID" value="Gr19_v10_g16799.t1"/>
    <property type="gene ID" value="Gr19_v10_g16799"/>
</dbReference>
<dbReference type="PANTHER" id="PTHR34401">
    <property type="entry name" value="PROTEIN CBG12388-RELATED"/>
    <property type="match status" value="1"/>
</dbReference>
<protein>
    <submittedName>
        <fullName evidence="3">Uncharacterized protein</fullName>
    </submittedName>
</protein>
<dbReference type="AlphaFoldDB" id="A0A914HHY3"/>